<evidence type="ECO:0000259" key="2">
    <source>
        <dbReference type="Pfam" id="PF01726"/>
    </source>
</evidence>
<dbReference type="GO" id="GO:0004252">
    <property type="term" value="F:serine-type endopeptidase activity"/>
    <property type="evidence" value="ECO:0007669"/>
    <property type="project" value="InterPro"/>
</dbReference>
<gene>
    <name evidence="3" type="ORF">DFR58_11429</name>
</gene>
<keyword evidence="4" id="KW-1185">Reference proteome</keyword>
<evidence type="ECO:0000313" key="4">
    <source>
        <dbReference type="Proteomes" id="UP000253034"/>
    </source>
</evidence>
<dbReference type="PANTHER" id="PTHR33516">
    <property type="entry name" value="LEXA REPRESSOR"/>
    <property type="match status" value="1"/>
</dbReference>
<dbReference type="Pfam" id="PF00717">
    <property type="entry name" value="Peptidase_S24"/>
    <property type="match status" value="1"/>
</dbReference>
<dbReference type="InterPro" id="IPR036388">
    <property type="entry name" value="WH-like_DNA-bd_sf"/>
</dbReference>
<dbReference type="InterPro" id="IPR015927">
    <property type="entry name" value="Peptidase_S24_S26A/B/C"/>
</dbReference>
<sequence length="212" mass="23938">MLLDFNTLTSKQKKVYSAIESFVKQRGIPPTVREIGELVGEKTPGAVHGILNRLEQKGVIKREVGMARSIQLVSSESQYVKPAYVPELKKITPRTAADLVNMYNISKYHPISPDVSEAELNDCFIVKWHDDSLSESGIKPGDMLIFSRNLELADGDIVLALFQNRSLLRYYYKSDNAGSILLKAENDILEKELFDKNEIILLGKLAGRYTRY</sequence>
<proteinExistence type="predicted"/>
<evidence type="ECO:0000259" key="1">
    <source>
        <dbReference type="Pfam" id="PF00717"/>
    </source>
</evidence>
<comment type="caution">
    <text evidence="3">The sequence shown here is derived from an EMBL/GenBank/DDBJ whole genome shotgun (WGS) entry which is preliminary data.</text>
</comment>
<name>A0A369B0E1_9FIRM</name>
<dbReference type="InterPro" id="IPR036390">
    <property type="entry name" value="WH_DNA-bd_sf"/>
</dbReference>
<dbReference type="Proteomes" id="UP000253034">
    <property type="component" value="Unassembled WGS sequence"/>
</dbReference>
<dbReference type="PANTHER" id="PTHR33516:SF2">
    <property type="entry name" value="LEXA REPRESSOR-RELATED"/>
    <property type="match status" value="1"/>
</dbReference>
<reference evidence="3 4" key="1">
    <citation type="submission" date="2018-07" db="EMBL/GenBank/DDBJ databases">
        <title>Genomic Encyclopedia of Type Strains, Phase IV (KMG-IV): sequencing the most valuable type-strain genomes for metagenomic binning, comparative biology and taxonomic classification.</title>
        <authorList>
            <person name="Goeker M."/>
        </authorList>
    </citation>
    <scope>NUCLEOTIDE SEQUENCE [LARGE SCALE GENOMIC DNA]</scope>
    <source>
        <strain evidence="3 4">DSM 27016</strain>
    </source>
</reference>
<dbReference type="SUPFAM" id="SSF51306">
    <property type="entry name" value="LexA/Signal peptidase"/>
    <property type="match status" value="1"/>
</dbReference>
<evidence type="ECO:0000313" key="3">
    <source>
        <dbReference type="EMBL" id="RCX14795.1"/>
    </source>
</evidence>
<dbReference type="AlphaFoldDB" id="A0A369B0E1"/>
<dbReference type="InterPro" id="IPR006199">
    <property type="entry name" value="LexA_DNA-bd_dom"/>
</dbReference>
<dbReference type="OrthoDB" id="2187688at2"/>
<dbReference type="Gene3D" id="1.10.10.10">
    <property type="entry name" value="Winged helix-like DNA-binding domain superfamily/Winged helix DNA-binding domain"/>
    <property type="match status" value="1"/>
</dbReference>
<protein>
    <submittedName>
        <fullName evidence="3">Repressor LexA</fullName>
    </submittedName>
</protein>
<feature type="domain" description="LexA repressor DNA-binding" evidence="2">
    <location>
        <begin position="7"/>
        <end position="68"/>
    </location>
</feature>
<dbReference type="Gene3D" id="2.10.109.10">
    <property type="entry name" value="Umud Fragment, subunit A"/>
    <property type="match status" value="1"/>
</dbReference>
<dbReference type="CDD" id="cd06529">
    <property type="entry name" value="S24_LexA-like"/>
    <property type="match status" value="1"/>
</dbReference>
<dbReference type="RefSeq" id="WP_114298235.1">
    <property type="nucleotide sequence ID" value="NZ_QPJT01000014.1"/>
</dbReference>
<dbReference type="InterPro" id="IPR050077">
    <property type="entry name" value="LexA_repressor"/>
</dbReference>
<dbReference type="Pfam" id="PF01726">
    <property type="entry name" value="LexA_DNA_bind"/>
    <property type="match status" value="1"/>
</dbReference>
<dbReference type="EMBL" id="QPJT01000014">
    <property type="protein sequence ID" value="RCX14795.1"/>
    <property type="molecule type" value="Genomic_DNA"/>
</dbReference>
<accession>A0A369B0E1</accession>
<dbReference type="InterPro" id="IPR036286">
    <property type="entry name" value="LexA/Signal_pep-like_sf"/>
</dbReference>
<feature type="domain" description="Peptidase S24/S26A/S26B/S26C" evidence="1">
    <location>
        <begin position="104"/>
        <end position="205"/>
    </location>
</feature>
<organism evidence="3 4">
    <name type="scientific">Anaerobacterium chartisolvens</name>
    <dbReference type="NCBI Taxonomy" id="1297424"/>
    <lineage>
        <taxon>Bacteria</taxon>
        <taxon>Bacillati</taxon>
        <taxon>Bacillota</taxon>
        <taxon>Clostridia</taxon>
        <taxon>Eubacteriales</taxon>
        <taxon>Oscillospiraceae</taxon>
        <taxon>Anaerobacterium</taxon>
    </lineage>
</organism>
<dbReference type="GO" id="GO:0006508">
    <property type="term" value="P:proteolysis"/>
    <property type="evidence" value="ECO:0007669"/>
    <property type="project" value="InterPro"/>
</dbReference>
<dbReference type="SUPFAM" id="SSF46785">
    <property type="entry name" value="Winged helix' DNA-binding domain"/>
    <property type="match status" value="1"/>
</dbReference>
<dbReference type="InterPro" id="IPR039418">
    <property type="entry name" value="LexA-like"/>
</dbReference>